<comment type="caution">
    <text evidence="1">The sequence shown here is derived from an EMBL/GenBank/DDBJ whole genome shotgun (WGS) entry which is preliminary data.</text>
</comment>
<evidence type="ECO:0000313" key="2">
    <source>
        <dbReference type="Proteomes" id="UP000003163"/>
    </source>
</evidence>
<proteinExistence type="predicted"/>
<reference evidence="1 2" key="1">
    <citation type="submission" date="2011-08" db="EMBL/GenBank/DDBJ databases">
        <authorList>
            <person name="Liu Z.J."/>
            <person name="Shi F.L."/>
            <person name="Lu J.Q."/>
            <person name="Li M."/>
            <person name="Wang Z.L."/>
        </authorList>
    </citation>
    <scope>NUCLEOTIDE SEQUENCE [LARGE SCALE GENOMIC DNA]</scope>
    <source>
        <strain evidence="1 2">USNM 41457</strain>
    </source>
</reference>
<dbReference type="Proteomes" id="UP000003163">
    <property type="component" value="Unassembled WGS sequence"/>
</dbReference>
<dbReference type="AlphaFoldDB" id="J9DJI0"/>
<dbReference type="InParanoid" id="J9DJI0"/>
<accession>J9DJI0</accession>
<protein>
    <submittedName>
        <fullName evidence="1">Uncharacterized protein</fullName>
    </submittedName>
</protein>
<dbReference type="VEuPathDB" id="MicrosporidiaDB:EDEG_03896"/>
<dbReference type="HOGENOM" id="CLU_2183907_0_0_1"/>
<dbReference type="EMBL" id="AFBI03000142">
    <property type="protein sequence ID" value="EJW01527.1"/>
    <property type="molecule type" value="Genomic_DNA"/>
</dbReference>
<reference evidence="2" key="2">
    <citation type="submission" date="2015-07" db="EMBL/GenBank/DDBJ databases">
        <title>Contrasting host-pathogen interactions and genome evolution in two generalist and specialist microsporidian pathogens of mosquitoes.</title>
        <authorList>
            <consortium name="The Broad Institute Genomics Platform"/>
            <consortium name="The Broad Institute Genome Sequencing Center for Infectious Disease"/>
            <person name="Cuomo C.A."/>
            <person name="Sanscrainte N.D."/>
            <person name="Goldberg J.M."/>
            <person name="Heiman D."/>
            <person name="Young S."/>
            <person name="Zeng Q."/>
            <person name="Becnel J.J."/>
            <person name="Birren B.W."/>
        </authorList>
    </citation>
    <scope>NUCLEOTIDE SEQUENCE [LARGE SCALE GENOMIC DNA]</scope>
    <source>
        <strain evidence="2">USNM 41457</strain>
    </source>
</reference>
<keyword evidence="2" id="KW-1185">Reference proteome</keyword>
<gene>
    <name evidence="1" type="ORF">EDEG_03896</name>
</gene>
<organism evidence="1 2">
    <name type="scientific">Edhazardia aedis (strain USNM 41457)</name>
    <name type="common">Microsporidian parasite</name>
    <dbReference type="NCBI Taxonomy" id="1003232"/>
    <lineage>
        <taxon>Eukaryota</taxon>
        <taxon>Fungi</taxon>
        <taxon>Fungi incertae sedis</taxon>
        <taxon>Microsporidia</taxon>
        <taxon>Edhazardia</taxon>
    </lineage>
</organism>
<sequence>MTNYQMIKSYQKLTPPSYIKLILILWTYNSPTVIQFDQKLIKYQQRQLNIKTIKTSVFFKFDIFLDNQKSIVITLFLTKTHCLQLYFLHYILTKNFYNIKICIFLVKDL</sequence>
<evidence type="ECO:0000313" key="1">
    <source>
        <dbReference type="EMBL" id="EJW01527.1"/>
    </source>
</evidence>
<name>J9DJI0_EDHAE</name>